<dbReference type="RefSeq" id="WP_018663770.1">
    <property type="nucleotide sequence ID" value="NZ_HF952018.1"/>
</dbReference>
<dbReference type="eggNOG" id="ENOG5033U5C">
    <property type="taxonomic scope" value="Bacteria"/>
</dbReference>
<evidence type="ECO:0000313" key="2">
    <source>
        <dbReference type="Proteomes" id="UP000014923"/>
    </source>
</evidence>
<dbReference type="OrthoDB" id="1953572at2"/>
<dbReference type="AlphaFoldDB" id="R7RS79"/>
<name>R7RS79_9CLOT</name>
<protein>
    <submittedName>
        <fullName evidence="1">Uncharacterized protein</fullName>
    </submittedName>
</protein>
<dbReference type="EMBL" id="CAVN010000102">
    <property type="protein sequence ID" value="CDF58919.1"/>
    <property type="molecule type" value="Genomic_DNA"/>
</dbReference>
<reference evidence="1" key="1">
    <citation type="submission" date="2013-03" db="EMBL/GenBank/DDBJ databases">
        <title>Draft genome sequence of the hydrogen-ethanol-producing anaerobic alkalithermophilic Caloramator celere.</title>
        <authorList>
            <person name="Ciranna A."/>
            <person name="Larjo A."/>
            <person name="Kivisto A."/>
            <person name="Santala V."/>
            <person name="Roos C."/>
            <person name="Karp M."/>
        </authorList>
    </citation>
    <scope>NUCLEOTIDE SEQUENCE [LARGE SCALE GENOMIC DNA]</scope>
    <source>
        <strain evidence="1">DSM 8682</strain>
    </source>
</reference>
<dbReference type="Proteomes" id="UP000014923">
    <property type="component" value="Unassembled WGS sequence"/>
</dbReference>
<organism evidence="1 2">
    <name type="scientific">Thermobrachium celere DSM 8682</name>
    <dbReference type="NCBI Taxonomy" id="941824"/>
    <lineage>
        <taxon>Bacteria</taxon>
        <taxon>Bacillati</taxon>
        <taxon>Bacillota</taxon>
        <taxon>Clostridia</taxon>
        <taxon>Eubacteriales</taxon>
        <taxon>Clostridiaceae</taxon>
        <taxon>Thermobrachium</taxon>
    </lineage>
</organism>
<comment type="caution">
    <text evidence="1">The sequence shown here is derived from an EMBL/GenBank/DDBJ whole genome shotgun (WGS) entry which is preliminary data.</text>
</comment>
<sequence>METKYKESSLVGLIFKMNSLEKALINLSYHLKGIKVSKDSMPIYREIYNDYLNSLSYFSQSLGFIKCLYLCNSNPSSKGYLLNNLFTQAYRKLNNIDIKLKLVEVDDIYSESKKILEDKISYINSNMKDILNDLINN</sequence>
<evidence type="ECO:0000313" key="1">
    <source>
        <dbReference type="EMBL" id="CDF58919.1"/>
    </source>
</evidence>
<keyword evidence="2" id="KW-1185">Reference proteome</keyword>
<proteinExistence type="predicted"/>
<gene>
    <name evidence="1" type="ORF">TCEL_01138</name>
</gene>
<accession>R7RS79</accession>
<dbReference type="HOGENOM" id="CLU_1864192_0_0_9"/>